<protein>
    <recommendedName>
        <fullName evidence="9">Glycosyltransferase RgtA/B/C/D-like domain-containing protein</fullName>
    </recommendedName>
</protein>
<feature type="transmembrane region" description="Helical" evidence="8">
    <location>
        <begin position="12"/>
        <end position="35"/>
    </location>
</feature>
<dbReference type="PANTHER" id="PTHR33908:SF11">
    <property type="entry name" value="MEMBRANE PROTEIN"/>
    <property type="match status" value="1"/>
</dbReference>
<evidence type="ECO:0000313" key="11">
    <source>
        <dbReference type="Proteomes" id="UP001204798"/>
    </source>
</evidence>
<feature type="transmembrane region" description="Helical" evidence="8">
    <location>
        <begin position="218"/>
        <end position="237"/>
    </location>
</feature>
<evidence type="ECO:0000256" key="1">
    <source>
        <dbReference type="ARBA" id="ARBA00004651"/>
    </source>
</evidence>
<keyword evidence="5 8" id="KW-0812">Transmembrane</keyword>
<organism evidence="10 11">
    <name type="scientific">Candidatus Fervidibacter sacchari</name>
    <dbReference type="NCBI Taxonomy" id="1448929"/>
    <lineage>
        <taxon>Bacteria</taxon>
        <taxon>Candidatus Fervidibacterota</taxon>
        <taxon>Candidatus Fervidibacter</taxon>
    </lineage>
</organism>
<keyword evidence="6 8" id="KW-1133">Transmembrane helix</keyword>
<sequence>MSERSETMKGRSLSLLDVVVVAFVIVSFVCLLNFYGYALLPYSPDEICFLQPAQNLAEGKGMGTPALDDLLPGISQRTYWQPPVYFLVLAVWGKLAGFDVMSSRLLSRVCGVGVLLLLWLLALRWGVHPQLALICAIWTALDLTFQYNSNLGRMDTMNALWLMACLLAFTENQRSGKIWQATIAGFFGALATLTHFIAIPSVLTLALFLAWRKRWRDLLWFSLPILLGWGAWLVYAAQDWQSFWSQLCYQFARKGESGFAGKLLHLLFLQALVPLFGVFAVNSPPVWLPLTLLSALAWKQRALSLRGWQLAFFLAVYLSASFGGELCYIGWFTPFGYLLLSLWFQQAFKENRWRFVLVGLCLLWCSYQGFRVGQALSSVQSLKAEIDRFNFELATVLPEGAQVLLHGLPDPFPTLQRLRPDLRLVQLSPTPMQQEALKQTFRQSEFFVGITGYAQKCGAPLNEKLKEWVFHAPFGAWLVRLYTLKGGEIRE</sequence>
<keyword evidence="7 8" id="KW-0472">Membrane</keyword>
<dbReference type="InterPro" id="IPR050297">
    <property type="entry name" value="LipidA_mod_glycosyltrf_83"/>
</dbReference>
<keyword evidence="4" id="KW-0808">Transferase</keyword>
<gene>
    <name evidence="10" type="ORF">M2350_003546</name>
</gene>
<dbReference type="Pfam" id="PF13231">
    <property type="entry name" value="PMT_2"/>
    <property type="match status" value="1"/>
</dbReference>
<evidence type="ECO:0000256" key="4">
    <source>
        <dbReference type="ARBA" id="ARBA00022679"/>
    </source>
</evidence>
<feature type="transmembrane region" description="Helical" evidence="8">
    <location>
        <begin position="105"/>
        <end position="122"/>
    </location>
</feature>
<dbReference type="InterPro" id="IPR038731">
    <property type="entry name" value="RgtA/B/C-like"/>
</dbReference>
<evidence type="ECO:0000313" key="10">
    <source>
        <dbReference type="EMBL" id="MCS3921105.1"/>
    </source>
</evidence>
<reference evidence="10 11" key="1">
    <citation type="submission" date="2022-08" db="EMBL/GenBank/DDBJ databases">
        <title>Bacterial and archaeal communities from various locations to study Microbial Dark Matter (Phase II).</title>
        <authorList>
            <person name="Stepanauskas R."/>
        </authorList>
    </citation>
    <scope>NUCLEOTIDE SEQUENCE [LARGE SCALE GENOMIC DNA]</scope>
    <source>
        <strain evidence="10 11">PD1</strain>
    </source>
</reference>
<accession>A0ABT2ETC6</accession>
<dbReference type="EMBL" id="JANUCP010000009">
    <property type="protein sequence ID" value="MCS3921105.1"/>
    <property type="molecule type" value="Genomic_DNA"/>
</dbReference>
<evidence type="ECO:0000256" key="2">
    <source>
        <dbReference type="ARBA" id="ARBA00022475"/>
    </source>
</evidence>
<dbReference type="RefSeq" id="WP_259101927.1">
    <property type="nucleotide sequence ID" value="NZ_CP130454.1"/>
</dbReference>
<evidence type="ECO:0000256" key="8">
    <source>
        <dbReference type="SAM" id="Phobius"/>
    </source>
</evidence>
<comment type="subcellular location">
    <subcellularLocation>
        <location evidence="1">Cell membrane</location>
        <topology evidence="1">Multi-pass membrane protein</topology>
    </subcellularLocation>
</comment>
<keyword evidence="3" id="KW-0328">Glycosyltransferase</keyword>
<dbReference type="PANTHER" id="PTHR33908">
    <property type="entry name" value="MANNOSYLTRANSFERASE YKCB-RELATED"/>
    <property type="match status" value="1"/>
</dbReference>
<evidence type="ECO:0000256" key="5">
    <source>
        <dbReference type="ARBA" id="ARBA00022692"/>
    </source>
</evidence>
<name>A0ABT2ETC6_9BACT</name>
<feature type="domain" description="Glycosyltransferase RgtA/B/C/D-like" evidence="9">
    <location>
        <begin position="81"/>
        <end position="227"/>
    </location>
</feature>
<feature type="transmembrane region" description="Helical" evidence="8">
    <location>
        <begin position="310"/>
        <end position="333"/>
    </location>
</feature>
<keyword evidence="11" id="KW-1185">Reference proteome</keyword>
<evidence type="ECO:0000256" key="3">
    <source>
        <dbReference type="ARBA" id="ARBA00022676"/>
    </source>
</evidence>
<comment type="caution">
    <text evidence="10">The sequence shown here is derived from an EMBL/GenBank/DDBJ whole genome shotgun (WGS) entry which is preliminary data.</text>
</comment>
<evidence type="ECO:0000256" key="6">
    <source>
        <dbReference type="ARBA" id="ARBA00022989"/>
    </source>
</evidence>
<feature type="transmembrane region" description="Helical" evidence="8">
    <location>
        <begin position="186"/>
        <end position="211"/>
    </location>
</feature>
<evidence type="ECO:0000256" key="7">
    <source>
        <dbReference type="ARBA" id="ARBA00023136"/>
    </source>
</evidence>
<dbReference type="Proteomes" id="UP001204798">
    <property type="component" value="Unassembled WGS sequence"/>
</dbReference>
<keyword evidence="2" id="KW-1003">Cell membrane</keyword>
<feature type="transmembrane region" description="Helical" evidence="8">
    <location>
        <begin position="271"/>
        <end position="298"/>
    </location>
</feature>
<proteinExistence type="predicted"/>
<feature type="transmembrane region" description="Helical" evidence="8">
    <location>
        <begin position="79"/>
        <end position="98"/>
    </location>
</feature>
<evidence type="ECO:0000259" key="9">
    <source>
        <dbReference type="Pfam" id="PF13231"/>
    </source>
</evidence>